<feature type="transmembrane region" description="Helical" evidence="5">
    <location>
        <begin position="89"/>
        <end position="117"/>
    </location>
</feature>
<feature type="transmembrane region" description="Helical" evidence="5">
    <location>
        <begin position="241"/>
        <end position="258"/>
    </location>
</feature>
<evidence type="ECO:0000313" key="7">
    <source>
        <dbReference type="Proteomes" id="UP000326546"/>
    </source>
</evidence>
<feature type="transmembrane region" description="Helical" evidence="5">
    <location>
        <begin position="263"/>
        <end position="280"/>
    </location>
</feature>
<dbReference type="OrthoDB" id="3212588at2"/>
<feature type="transmembrane region" description="Helical" evidence="5">
    <location>
        <begin position="215"/>
        <end position="235"/>
    </location>
</feature>
<dbReference type="KEGG" id="serw:FY030_05870"/>
<keyword evidence="3 5" id="KW-1133">Transmembrane helix</keyword>
<gene>
    <name evidence="6" type="ORF">FY030_05870</name>
</gene>
<keyword evidence="4 5" id="KW-0472">Membrane</keyword>
<dbReference type="InterPro" id="IPR000537">
    <property type="entry name" value="UbiA_prenyltransferase"/>
</dbReference>
<dbReference type="InterPro" id="IPR044878">
    <property type="entry name" value="UbiA_sf"/>
</dbReference>
<keyword evidence="7" id="KW-1185">Reference proteome</keyword>
<accession>A0A5J6V590</accession>
<keyword evidence="2 5" id="KW-0812">Transmembrane</keyword>
<evidence type="ECO:0000256" key="3">
    <source>
        <dbReference type="ARBA" id="ARBA00022989"/>
    </source>
</evidence>
<comment type="subcellular location">
    <subcellularLocation>
        <location evidence="1">Membrane</location>
        <topology evidence="1">Multi-pass membrane protein</topology>
    </subcellularLocation>
</comment>
<dbReference type="GO" id="GO:0016020">
    <property type="term" value="C:membrane"/>
    <property type="evidence" value="ECO:0007669"/>
    <property type="project" value="UniProtKB-SubCell"/>
</dbReference>
<evidence type="ECO:0000256" key="2">
    <source>
        <dbReference type="ARBA" id="ARBA00022692"/>
    </source>
</evidence>
<feature type="transmembrane region" description="Helical" evidence="5">
    <location>
        <begin position="170"/>
        <end position="189"/>
    </location>
</feature>
<sequence>MPPTAASSALARACHPGPTVAVTLLATLLATSAGAGPALVAAVAATVLTGQLVIGWSNDLVDRDRDVSSGRTDKPLVRGELSAGLLRRAVTAAAVATVLLSWLLGWVAGGLHLLLVVGSGVAYNLGMKATAASWLPYALAFGTLPQVAWWAGGSGPVGWAETGGPSAAPWWATLAGALLGVGAHLLNALPDLAEDERQGVRGLPHRLGAARVRRLAPLLLLAGVVLAVLGPAPGWPVGPPGLLTLALAAVLAVLAWTLPGRAPFLASMGMAIVAAAALVVS</sequence>
<evidence type="ECO:0000256" key="5">
    <source>
        <dbReference type="SAM" id="Phobius"/>
    </source>
</evidence>
<evidence type="ECO:0000313" key="6">
    <source>
        <dbReference type="EMBL" id="QFG68301.1"/>
    </source>
</evidence>
<reference evidence="6 7" key="1">
    <citation type="submission" date="2019-09" db="EMBL/GenBank/DDBJ databases">
        <title>Serinicoccus pratensis sp. nov., isolated from meadow soil.</title>
        <authorList>
            <person name="Zhang W."/>
        </authorList>
    </citation>
    <scope>NUCLEOTIDE SEQUENCE [LARGE SCALE GENOMIC DNA]</scope>
    <source>
        <strain evidence="6 7">W204</strain>
    </source>
</reference>
<protein>
    <recommendedName>
        <fullName evidence="8">Ubiquinone biosynthesis protein UbiA</fullName>
    </recommendedName>
</protein>
<dbReference type="Pfam" id="PF01040">
    <property type="entry name" value="UbiA"/>
    <property type="match status" value="1"/>
</dbReference>
<evidence type="ECO:0000256" key="1">
    <source>
        <dbReference type="ARBA" id="ARBA00004141"/>
    </source>
</evidence>
<dbReference type="RefSeq" id="WP_158060689.1">
    <property type="nucleotide sequence ID" value="NZ_CP044427.1"/>
</dbReference>
<dbReference type="AlphaFoldDB" id="A0A5J6V590"/>
<evidence type="ECO:0008006" key="8">
    <source>
        <dbReference type="Google" id="ProtNLM"/>
    </source>
</evidence>
<dbReference type="Gene3D" id="1.20.120.1780">
    <property type="entry name" value="UbiA prenyltransferase"/>
    <property type="match status" value="1"/>
</dbReference>
<evidence type="ECO:0000256" key="4">
    <source>
        <dbReference type="ARBA" id="ARBA00023136"/>
    </source>
</evidence>
<dbReference type="GO" id="GO:0016765">
    <property type="term" value="F:transferase activity, transferring alkyl or aryl (other than methyl) groups"/>
    <property type="evidence" value="ECO:0007669"/>
    <property type="project" value="InterPro"/>
</dbReference>
<dbReference type="Gene3D" id="1.10.357.140">
    <property type="entry name" value="UbiA prenyltransferase"/>
    <property type="match status" value="1"/>
</dbReference>
<dbReference type="EMBL" id="CP044427">
    <property type="protein sequence ID" value="QFG68301.1"/>
    <property type="molecule type" value="Genomic_DNA"/>
</dbReference>
<name>A0A5J6V590_9MICO</name>
<organism evidence="6 7">
    <name type="scientific">Ornithinimicrobium pratense</name>
    <dbReference type="NCBI Taxonomy" id="2593973"/>
    <lineage>
        <taxon>Bacteria</taxon>
        <taxon>Bacillati</taxon>
        <taxon>Actinomycetota</taxon>
        <taxon>Actinomycetes</taxon>
        <taxon>Micrococcales</taxon>
        <taxon>Ornithinimicrobiaceae</taxon>
        <taxon>Ornithinimicrobium</taxon>
    </lineage>
</organism>
<dbReference type="Proteomes" id="UP000326546">
    <property type="component" value="Chromosome"/>
</dbReference>
<feature type="transmembrane region" description="Helical" evidence="5">
    <location>
        <begin position="129"/>
        <end position="150"/>
    </location>
</feature>
<proteinExistence type="predicted"/>